<feature type="compositionally biased region" description="Pro residues" evidence="1">
    <location>
        <begin position="193"/>
        <end position="204"/>
    </location>
</feature>
<protein>
    <submittedName>
        <fullName evidence="2">Zinc metalloprotease ZmpB</fullName>
    </submittedName>
</protein>
<sequence>MSAMSTKHFIPIDEHDELITALLAGRWWAVMEVEDLLRSSSEKGECEHLPSGQCWGIVEEAPLPTAFPKEAPAQARSPEGAPVPSASPEGVFVLTVPPEEARAPVSSSEGAPAPTAASEEAPAMTRSPEGAPVLSASPEEASLARSPEEEPVSAASSEEALSPARAALRRKITIPTNMRLYLTRDVILRPLPLRPPKGPAPPARVPKEGPVLSASPQDTSVPTVSSEEADAPARSLEGAPPSEEASERAPLLTASPEEAPSPARAAMRRKITIPENMRLYLKRDVILTPLRLRPPKGPPLPARSPKGTSTPAKSPEGEPVLTASPKEEPAPTRSPEKAAVPIRSLKRAPGPAAHPQGVPWKRLCPWSPGTLPPPHKKQCVEEGPIGPLAMPTENLRFAPDGAPVLTASPEEAPSPGRALMRRKITLPENMRLYLKRDVILTPLPLRPPMGPPPPARAPKGTSAPAKFPEGEPVLTASPRSPERALRPNRSPEKAAVPLRSLKRAPGPDARPQGAPRKRLCPWSIGALPPPHKKQHVEEVPNTSSGSQHILKRPCPWSTGDSVNPAYLFVLLRFL</sequence>
<dbReference type="EMBL" id="JACTAM010000015">
    <property type="protein sequence ID" value="KAI2656073.1"/>
    <property type="molecule type" value="Genomic_DNA"/>
</dbReference>
<feature type="compositionally biased region" description="Basic and acidic residues" evidence="1">
    <location>
        <begin position="325"/>
        <end position="336"/>
    </location>
</feature>
<reference evidence="2 3" key="1">
    <citation type="submission" date="2022-01" db="EMBL/GenBank/DDBJ databases">
        <title>A high-quality chromosome-level genome assembly of rohu carp, Labeo rohita.</title>
        <authorList>
            <person name="Arick M.A. II"/>
            <person name="Hsu C.-Y."/>
            <person name="Magbanua Z."/>
            <person name="Pechanova O."/>
            <person name="Grover C."/>
            <person name="Miller E."/>
            <person name="Thrash A."/>
            <person name="Ezzel L."/>
            <person name="Alam S."/>
            <person name="Benzie J."/>
            <person name="Hamilton M."/>
            <person name="Karsi A."/>
            <person name="Lawrence M.L."/>
            <person name="Peterson D.G."/>
        </authorList>
    </citation>
    <scope>NUCLEOTIDE SEQUENCE [LARGE SCALE GENOMIC DNA]</scope>
    <source>
        <strain evidence="3">BAU-BD-2019</strain>
        <tissue evidence="2">Blood</tissue>
    </source>
</reference>
<name>A0ABQ8LZL1_LABRO</name>
<dbReference type="GO" id="GO:0008237">
    <property type="term" value="F:metallopeptidase activity"/>
    <property type="evidence" value="ECO:0007669"/>
    <property type="project" value="UniProtKB-KW"/>
</dbReference>
<evidence type="ECO:0000256" key="1">
    <source>
        <dbReference type="SAM" id="MobiDB-lite"/>
    </source>
</evidence>
<feature type="compositionally biased region" description="Basic and acidic residues" evidence="1">
    <location>
        <begin position="480"/>
        <end position="492"/>
    </location>
</feature>
<feature type="region of interest" description="Disordered" evidence="1">
    <location>
        <begin position="442"/>
        <end position="550"/>
    </location>
</feature>
<feature type="region of interest" description="Disordered" evidence="1">
    <location>
        <begin position="193"/>
        <end position="273"/>
    </location>
</feature>
<feature type="compositionally biased region" description="Low complexity" evidence="1">
    <location>
        <begin position="254"/>
        <end position="265"/>
    </location>
</feature>
<keyword evidence="2" id="KW-0645">Protease</keyword>
<evidence type="ECO:0000313" key="2">
    <source>
        <dbReference type="EMBL" id="KAI2656073.1"/>
    </source>
</evidence>
<feature type="compositionally biased region" description="Low complexity" evidence="1">
    <location>
        <begin position="152"/>
        <end position="162"/>
    </location>
</feature>
<dbReference type="Proteomes" id="UP000830375">
    <property type="component" value="Unassembled WGS sequence"/>
</dbReference>
<evidence type="ECO:0000313" key="3">
    <source>
        <dbReference type="Proteomes" id="UP000830375"/>
    </source>
</evidence>
<feature type="compositionally biased region" description="Polar residues" evidence="1">
    <location>
        <begin position="214"/>
        <end position="226"/>
    </location>
</feature>
<feature type="compositionally biased region" description="Pro residues" evidence="1">
    <location>
        <begin position="444"/>
        <end position="456"/>
    </location>
</feature>
<keyword evidence="2" id="KW-0482">Metalloprotease</keyword>
<feature type="compositionally biased region" description="Low complexity" evidence="1">
    <location>
        <begin position="106"/>
        <end position="123"/>
    </location>
</feature>
<keyword evidence="2" id="KW-0378">Hydrolase</keyword>
<organism evidence="2 3">
    <name type="scientific">Labeo rohita</name>
    <name type="common">Indian major carp</name>
    <name type="synonym">Cyprinus rohita</name>
    <dbReference type="NCBI Taxonomy" id="84645"/>
    <lineage>
        <taxon>Eukaryota</taxon>
        <taxon>Metazoa</taxon>
        <taxon>Chordata</taxon>
        <taxon>Craniata</taxon>
        <taxon>Vertebrata</taxon>
        <taxon>Euteleostomi</taxon>
        <taxon>Actinopterygii</taxon>
        <taxon>Neopterygii</taxon>
        <taxon>Teleostei</taxon>
        <taxon>Ostariophysi</taxon>
        <taxon>Cypriniformes</taxon>
        <taxon>Cyprinidae</taxon>
        <taxon>Labeoninae</taxon>
        <taxon>Labeonini</taxon>
        <taxon>Labeo</taxon>
    </lineage>
</organism>
<gene>
    <name evidence="2" type="ORF">H4Q32_012894</name>
</gene>
<accession>A0ABQ8LZL1</accession>
<keyword evidence="3" id="KW-1185">Reference proteome</keyword>
<feature type="region of interest" description="Disordered" evidence="1">
    <location>
        <begin position="374"/>
        <end position="419"/>
    </location>
</feature>
<feature type="region of interest" description="Disordered" evidence="1">
    <location>
        <begin position="70"/>
        <end position="162"/>
    </location>
</feature>
<comment type="caution">
    <text evidence="2">The sequence shown here is derived from an EMBL/GenBank/DDBJ whole genome shotgun (WGS) entry which is preliminary data.</text>
</comment>
<proteinExistence type="predicted"/>
<feature type="region of interest" description="Disordered" evidence="1">
    <location>
        <begin position="285"/>
        <end position="339"/>
    </location>
</feature>